<accession>A0A5J4X8A3</accession>
<dbReference type="Proteomes" id="UP000324800">
    <property type="component" value="Unassembled WGS sequence"/>
</dbReference>
<dbReference type="AlphaFoldDB" id="A0A5J4X8A3"/>
<sequence length="122" mass="14133">MVVFHYTKTSSESELIICMQMFDIYTQGTNQPRESLDSIIKIDKYGDRTIYYISKPKTTQYEDLMLQNPIQSAQKAPKTFLTNTIHKDNVPQKINAQPKELATDFASRRLPQPLNKGEQYGR</sequence>
<name>A0A5J4X8A3_9EUKA</name>
<dbReference type="EMBL" id="SNRW01000104">
    <property type="protein sequence ID" value="KAA6403407.1"/>
    <property type="molecule type" value="Genomic_DNA"/>
</dbReference>
<proteinExistence type="predicted"/>
<evidence type="ECO:0000313" key="2">
    <source>
        <dbReference type="EMBL" id="KAA6403407.1"/>
    </source>
</evidence>
<organism evidence="2 3">
    <name type="scientific">Streblomastix strix</name>
    <dbReference type="NCBI Taxonomy" id="222440"/>
    <lineage>
        <taxon>Eukaryota</taxon>
        <taxon>Metamonada</taxon>
        <taxon>Preaxostyla</taxon>
        <taxon>Oxymonadida</taxon>
        <taxon>Streblomastigidae</taxon>
        <taxon>Streblomastix</taxon>
    </lineage>
</organism>
<evidence type="ECO:0000256" key="1">
    <source>
        <dbReference type="SAM" id="MobiDB-lite"/>
    </source>
</evidence>
<evidence type="ECO:0000313" key="3">
    <source>
        <dbReference type="Proteomes" id="UP000324800"/>
    </source>
</evidence>
<reference evidence="2 3" key="1">
    <citation type="submission" date="2019-03" db="EMBL/GenBank/DDBJ databases">
        <title>Single cell metagenomics reveals metabolic interactions within the superorganism composed of flagellate Streblomastix strix and complex community of Bacteroidetes bacteria on its surface.</title>
        <authorList>
            <person name="Treitli S.C."/>
            <person name="Kolisko M."/>
            <person name="Husnik F."/>
            <person name="Keeling P."/>
            <person name="Hampl V."/>
        </authorList>
    </citation>
    <scope>NUCLEOTIDE SEQUENCE [LARGE SCALE GENOMIC DNA]</scope>
    <source>
        <strain evidence="2">ST1C</strain>
    </source>
</reference>
<gene>
    <name evidence="2" type="ORF">EZS28_001069</name>
</gene>
<feature type="region of interest" description="Disordered" evidence="1">
    <location>
        <begin position="100"/>
        <end position="122"/>
    </location>
</feature>
<protein>
    <submittedName>
        <fullName evidence="2">Uncharacterized protein</fullName>
    </submittedName>
</protein>
<comment type="caution">
    <text evidence="2">The sequence shown here is derived from an EMBL/GenBank/DDBJ whole genome shotgun (WGS) entry which is preliminary data.</text>
</comment>